<feature type="region of interest" description="Disordered" evidence="2">
    <location>
        <begin position="433"/>
        <end position="482"/>
    </location>
</feature>
<dbReference type="InterPro" id="IPR036397">
    <property type="entry name" value="RNaseH_sf"/>
</dbReference>
<sequence>MVANQFAELFSLIEECWEISEGEASAGITVPLTTWTESRHSGPGHPRKEIDPEVLQEAYRNGQNILITMLAQVLQINRKTLRKRLNELDIDTGYSLISDADLDLLVKQYHNKLGHGIKQSRLQKKARQKYRVPRPNALWHIDGHHKLIHWGIVIHGIADGYSRTVTGLRASTNNSADTVLNMFIEAITTHGVPSRVRGDRGGENRDVAILMILLRGLNRASFMWGPSVFNTRIEQMWVELGERLENQHLLQRTNPEHRWLLQYLFLDLINEDCDNFCLEWNAHGISSAGGRSPNEMVLLGKLEHGFYDDECHNLTEDEVYKFYGFEESNSTENEEEENGLDMDEDEDFNEEFDPEQIIDSNIRYDAVPVPSSDCPLTTDGFTLFQRGLQALKEGGDVPNGYGATEEELGDNGFDEHEDIVIGIQHQAFAIQLPQEHSSRNGKTKAAPKIKTGTRSARVRSSEEPTSPNPRPSKIAHRSGSGMSRLEDILAGSSLGARASQEATSGRGRGGRGLSTRLFSKSRKEKSQINQLQLILPVQDAPLSIDLDTIVVLPYGVVESPDSESDSESGDLSAAYVLPPGQVVDFSAGGISRLKQRGLCAIDHSSGFTFHVSETHGKVTSTLRAALPRLFKYLDQCELEAPDDDSDPESAFLSSWLVCTRRSWNTTTLDVFSDDVKSPDGREIVDTMIASAGKAKAAAKDRVLFLITRYRIPKDVLNSWKPRTRQLGSVTVSALSTHTARKSAHVPINSEDEAESAATTDSGEDNDAATGNDADNGRRGEGEETNNDEREVNEIISVSDSSDDGLPGPTARVTRATTVPAEERDDEAFLASFDFSNDPRNPHINRT</sequence>
<proteinExistence type="predicted"/>
<feature type="region of interest" description="Disordered" evidence="2">
    <location>
        <begin position="731"/>
        <end position="846"/>
    </location>
</feature>
<gene>
    <name evidence="4" type="ORF">D9619_012711</name>
</gene>
<feature type="region of interest" description="Disordered" evidence="2">
    <location>
        <begin position="494"/>
        <end position="514"/>
    </location>
</feature>
<feature type="compositionally biased region" description="Low complexity" evidence="2">
    <location>
        <begin position="808"/>
        <end position="819"/>
    </location>
</feature>
<evidence type="ECO:0000256" key="2">
    <source>
        <dbReference type="SAM" id="MobiDB-lite"/>
    </source>
</evidence>
<feature type="compositionally biased region" description="Basic and acidic residues" evidence="2">
    <location>
        <begin position="774"/>
        <end position="792"/>
    </location>
</feature>
<dbReference type="InterPro" id="IPR058913">
    <property type="entry name" value="Integrase_dom_put"/>
</dbReference>
<dbReference type="InterPro" id="IPR001584">
    <property type="entry name" value="Integrase_cat-core"/>
</dbReference>
<keyword evidence="1" id="KW-0694">RNA-binding</keyword>
<dbReference type="PANTHER" id="PTHR46791">
    <property type="entry name" value="EXPRESSED PROTEIN"/>
    <property type="match status" value="1"/>
</dbReference>
<evidence type="ECO:0000259" key="3">
    <source>
        <dbReference type="PROSITE" id="PS50994"/>
    </source>
</evidence>
<dbReference type="Pfam" id="PF24764">
    <property type="entry name" value="rva_4"/>
    <property type="match status" value="1"/>
</dbReference>
<dbReference type="GO" id="GO:0005634">
    <property type="term" value="C:nucleus"/>
    <property type="evidence" value="ECO:0007669"/>
    <property type="project" value="UniProtKB-ARBA"/>
</dbReference>
<evidence type="ECO:0000313" key="5">
    <source>
        <dbReference type="Proteomes" id="UP000567179"/>
    </source>
</evidence>
<dbReference type="PANTHER" id="PTHR46791:SF5">
    <property type="entry name" value="CLR5 DOMAIN-CONTAINING PROTEIN-RELATED"/>
    <property type="match status" value="1"/>
</dbReference>
<dbReference type="AlphaFoldDB" id="A0A8H5ER46"/>
<dbReference type="PROSITE" id="PS50994">
    <property type="entry name" value="INTEGRASE"/>
    <property type="match status" value="1"/>
</dbReference>
<organism evidence="4 5">
    <name type="scientific">Psilocybe cf. subviscida</name>
    <dbReference type="NCBI Taxonomy" id="2480587"/>
    <lineage>
        <taxon>Eukaryota</taxon>
        <taxon>Fungi</taxon>
        <taxon>Dikarya</taxon>
        <taxon>Basidiomycota</taxon>
        <taxon>Agaricomycotina</taxon>
        <taxon>Agaricomycetes</taxon>
        <taxon>Agaricomycetidae</taxon>
        <taxon>Agaricales</taxon>
        <taxon>Agaricineae</taxon>
        <taxon>Strophariaceae</taxon>
        <taxon>Psilocybe</taxon>
    </lineage>
</organism>
<dbReference type="Gene3D" id="3.30.420.10">
    <property type="entry name" value="Ribonuclease H-like superfamily/Ribonuclease H"/>
    <property type="match status" value="1"/>
</dbReference>
<dbReference type="SUPFAM" id="SSF53098">
    <property type="entry name" value="Ribonuclease H-like"/>
    <property type="match status" value="1"/>
</dbReference>
<dbReference type="OrthoDB" id="3353107at2759"/>
<dbReference type="Proteomes" id="UP000567179">
    <property type="component" value="Unassembled WGS sequence"/>
</dbReference>
<dbReference type="GO" id="GO:0015074">
    <property type="term" value="P:DNA integration"/>
    <property type="evidence" value="ECO:0007669"/>
    <property type="project" value="InterPro"/>
</dbReference>
<protein>
    <recommendedName>
        <fullName evidence="3">Integrase catalytic domain-containing protein</fullName>
    </recommendedName>
</protein>
<dbReference type="GO" id="GO:0003723">
    <property type="term" value="F:RNA binding"/>
    <property type="evidence" value="ECO:0007669"/>
    <property type="project" value="UniProtKB-KW"/>
</dbReference>
<evidence type="ECO:0000313" key="4">
    <source>
        <dbReference type="EMBL" id="KAF5309236.1"/>
    </source>
</evidence>
<accession>A0A8H5ER46</accession>
<keyword evidence="5" id="KW-1185">Reference proteome</keyword>
<dbReference type="EMBL" id="JAACJJ010000060">
    <property type="protein sequence ID" value="KAF5309236.1"/>
    <property type="molecule type" value="Genomic_DNA"/>
</dbReference>
<dbReference type="InterPro" id="IPR012337">
    <property type="entry name" value="RNaseH-like_sf"/>
</dbReference>
<comment type="caution">
    <text evidence="4">The sequence shown here is derived from an EMBL/GenBank/DDBJ whole genome shotgun (WGS) entry which is preliminary data.</text>
</comment>
<name>A0A8H5ER46_9AGAR</name>
<feature type="domain" description="Integrase catalytic" evidence="3">
    <location>
        <begin position="131"/>
        <end position="301"/>
    </location>
</feature>
<reference evidence="4 5" key="1">
    <citation type="journal article" date="2020" name="ISME J.">
        <title>Uncovering the hidden diversity of litter-decomposition mechanisms in mushroom-forming fungi.</title>
        <authorList>
            <person name="Floudas D."/>
            <person name="Bentzer J."/>
            <person name="Ahren D."/>
            <person name="Johansson T."/>
            <person name="Persson P."/>
            <person name="Tunlid A."/>
        </authorList>
    </citation>
    <scope>NUCLEOTIDE SEQUENCE [LARGE SCALE GENOMIC DNA]</scope>
    <source>
        <strain evidence="4 5">CBS 101986</strain>
    </source>
</reference>
<evidence type="ECO:0000256" key="1">
    <source>
        <dbReference type="ARBA" id="ARBA00022884"/>
    </source>
</evidence>